<keyword evidence="2 4" id="KW-0697">Rotamase</keyword>
<dbReference type="Pfam" id="PF00160">
    <property type="entry name" value="Pro_isomerase"/>
    <property type="match status" value="1"/>
</dbReference>
<feature type="compositionally biased region" description="Low complexity" evidence="5">
    <location>
        <begin position="41"/>
        <end position="57"/>
    </location>
</feature>
<organism evidence="7 8">
    <name type="scientific">Heliophilum fasciatum</name>
    <dbReference type="NCBI Taxonomy" id="35700"/>
    <lineage>
        <taxon>Bacteria</taxon>
        <taxon>Bacillati</taxon>
        <taxon>Bacillota</taxon>
        <taxon>Clostridia</taxon>
        <taxon>Eubacteriales</taxon>
        <taxon>Heliobacteriaceae</taxon>
        <taxon>Heliophilum</taxon>
    </lineage>
</organism>
<keyword evidence="4" id="KW-0732">Signal</keyword>
<evidence type="ECO:0000313" key="7">
    <source>
        <dbReference type="EMBL" id="TCP68878.1"/>
    </source>
</evidence>
<evidence type="ECO:0000256" key="5">
    <source>
        <dbReference type="SAM" id="MobiDB-lite"/>
    </source>
</evidence>
<comment type="catalytic activity">
    <reaction evidence="4">
        <text>[protein]-peptidylproline (omega=180) = [protein]-peptidylproline (omega=0)</text>
        <dbReference type="Rhea" id="RHEA:16237"/>
        <dbReference type="Rhea" id="RHEA-COMP:10747"/>
        <dbReference type="Rhea" id="RHEA-COMP:10748"/>
        <dbReference type="ChEBI" id="CHEBI:83833"/>
        <dbReference type="ChEBI" id="CHEBI:83834"/>
        <dbReference type="EC" id="5.2.1.8"/>
    </reaction>
</comment>
<dbReference type="EC" id="5.2.1.8" evidence="4"/>
<evidence type="ECO:0000256" key="3">
    <source>
        <dbReference type="ARBA" id="ARBA00023235"/>
    </source>
</evidence>
<keyword evidence="8" id="KW-1185">Reference proteome</keyword>
<evidence type="ECO:0000256" key="4">
    <source>
        <dbReference type="RuleBase" id="RU363019"/>
    </source>
</evidence>
<evidence type="ECO:0000256" key="2">
    <source>
        <dbReference type="ARBA" id="ARBA00023110"/>
    </source>
</evidence>
<accession>A0A4R2RZ71</accession>
<dbReference type="PANTHER" id="PTHR45625">
    <property type="entry name" value="PEPTIDYL-PROLYL CIS-TRANS ISOMERASE-RELATED"/>
    <property type="match status" value="1"/>
</dbReference>
<dbReference type="PROSITE" id="PS50072">
    <property type="entry name" value="CSA_PPIASE_2"/>
    <property type="match status" value="1"/>
</dbReference>
<dbReference type="Gene3D" id="2.40.100.10">
    <property type="entry name" value="Cyclophilin-like"/>
    <property type="match status" value="1"/>
</dbReference>
<comment type="function">
    <text evidence="1 4">PPIases accelerate the folding of proteins. It catalyzes the cis-trans isomerization of proline imidic peptide bonds in oligopeptides.</text>
</comment>
<evidence type="ECO:0000256" key="1">
    <source>
        <dbReference type="ARBA" id="ARBA00002388"/>
    </source>
</evidence>
<dbReference type="OrthoDB" id="9807797at2"/>
<feature type="region of interest" description="Disordered" evidence="5">
    <location>
        <begin position="23"/>
        <end position="65"/>
    </location>
</feature>
<feature type="signal peptide" evidence="4">
    <location>
        <begin position="1"/>
        <end position="20"/>
    </location>
</feature>
<proteinExistence type="inferred from homology"/>
<dbReference type="EMBL" id="SLXT01000001">
    <property type="protein sequence ID" value="TCP68878.1"/>
    <property type="molecule type" value="Genomic_DNA"/>
</dbReference>
<protein>
    <recommendedName>
        <fullName evidence="4">Peptidyl-prolyl cis-trans isomerase</fullName>
        <shortName evidence="4">PPIase</shortName>
        <ecNumber evidence="4">5.2.1.8</ecNumber>
    </recommendedName>
</protein>
<dbReference type="PROSITE" id="PS51257">
    <property type="entry name" value="PROKAR_LIPOPROTEIN"/>
    <property type="match status" value="1"/>
</dbReference>
<dbReference type="AlphaFoldDB" id="A0A4R2RZ71"/>
<keyword evidence="3 4" id="KW-0413">Isomerase</keyword>
<reference evidence="7 8" key="1">
    <citation type="submission" date="2019-03" db="EMBL/GenBank/DDBJ databases">
        <title>Genomic Encyclopedia of Type Strains, Phase IV (KMG-IV): sequencing the most valuable type-strain genomes for metagenomic binning, comparative biology and taxonomic classification.</title>
        <authorList>
            <person name="Goeker M."/>
        </authorList>
    </citation>
    <scope>NUCLEOTIDE SEQUENCE [LARGE SCALE GENOMIC DNA]</scope>
    <source>
        <strain evidence="7 8">DSM 11170</strain>
    </source>
</reference>
<dbReference type="PRINTS" id="PR00153">
    <property type="entry name" value="CSAPPISMRASE"/>
</dbReference>
<comment type="similarity">
    <text evidence="4">Belongs to the cyclophilin-type PPIase family.</text>
</comment>
<gene>
    <name evidence="7" type="ORF">EDD73_10139</name>
</gene>
<dbReference type="GO" id="GO:0003755">
    <property type="term" value="F:peptidyl-prolyl cis-trans isomerase activity"/>
    <property type="evidence" value="ECO:0007669"/>
    <property type="project" value="UniProtKB-UniRule"/>
</dbReference>
<feature type="chain" id="PRO_5039751111" description="Peptidyl-prolyl cis-trans isomerase" evidence="4">
    <location>
        <begin position="21"/>
        <end position="236"/>
    </location>
</feature>
<sequence>MKRKAIASLMAAMLTGSILTGCGSSTPNTPAPEAPAPAPAAPKNTPAPNTASPNDTASRNNKYTSAPAMTIDPAKSYTAYVQTNKGNFTIKLLAAEAPTTVNNFVFLARDGFFNGIRFHRIMKNFMIQTGDPLGNGTGGPGYTFKDELPPKIAYAPGVVAMANRGPNTNGSQFFICNGDNARNLNKTPNYTVFGQVTEGMDTVLKISDTPVQAGPTGESSKPTENVIIENITIEEK</sequence>
<dbReference type="InterPro" id="IPR029000">
    <property type="entry name" value="Cyclophilin-like_dom_sf"/>
</dbReference>
<dbReference type="PANTHER" id="PTHR45625:SF4">
    <property type="entry name" value="PEPTIDYLPROLYL ISOMERASE DOMAIN AND WD REPEAT-CONTAINING PROTEIN 1"/>
    <property type="match status" value="1"/>
</dbReference>
<dbReference type="Proteomes" id="UP000294813">
    <property type="component" value="Unassembled WGS sequence"/>
</dbReference>
<dbReference type="RefSeq" id="WP_131917625.1">
    <property type="nucleotide sequence ID" value="NZ_JAOQNU010000001.1"/>
</dbReference>
<feature type="compositionally biased region" description="Pro residues" evidence="5">
    <location>
        <begin position="29"/>
        <end position="40"/>
    </location>
</feature>
<dbReference type="InterPro" id="IPR002130">
    <property type="entry name" value="Cyclophilin-type_PPIase_dom"/>
</dbReference>
<evidence type="ECO:0000259" key="6">
    <source>
        <dbReference type="PROSITE" id="PS50072"/>
    </source>
</evidence>
<dbReference type="InterPro" id="IPR044666">
    <property type="entry name" value="Cyclophilin_A-like"/>
</dbReference>
<dbReference type="SUPFAM" id="SSF50891">
    <property type="entry name" value="Cyclophilin-like"/>
    <property type="match status" value="1"/>
</dbReference>
<feature type="domain" description="PPIase cyclophilin-type" evidence="6">
    <location>
        <begin position="86"/>
        <end position="233"/>
    </location>
</feature>
<dbReference type="CDD" id="cd00317">
    <property type="entry name" value="cyclophilin"/>
    <property type="match status" value="1"/>
</dbReference>
<evidence type="ECO:0000313" key="8">
    <source>
        <dbReference type="Proteomes" id="UP000294813"/>
    </source>
</evidence>
<comment type="caution">
    <text evidence="7">The sequence shown here is derived from an EMBL/GenBank/DDBJ whole genome shotgun (WGS) entry which is preliminary data.</text>
</comment>
<name>A0A4R2RZ71_9FIRM</name>